<keyword evidence="2" id="KW-1185">Reference proteome</keyword>
<dbReference type="AlphaFoldDB" id="A0A1I6RE72"/>
<protein>
    <submittedName>
        <fullName evidence="1">Uncharacterized protein</fullName>
    </submittedName>
</protein>
<accession>A0A1I6RE72</accession>
<dbReference type="Proteomes" id="UP000199312">
    <property type="component" value="Unassembled WGS sequence"/>
</dbReference>
<dbReference type="EMBL" id="FOZP01000006">
    <property type="protein sequence ID" value="SFS63002.1"/>
    <property type="molecule type" value="Genomic_DNA"/>
</dbReference>
<dbReference type="RefSeq" id="WP_090226896.1">
    <property type="nucleotide sequence ID" value="NZ_FOZP01000006.1"/>
</dbReference>
<proteinExistence type="predicted"/>
<gene>
    <name evidence="1" type="ORF">SAMN04488006_2384</name>
</gene>
<name>A0A1I6RE72_9FLAO</name>
<organism evidence="1 2">
    <name type="scientific">Lutibacter maritimus</name>
    <dbReference type="NCBI Taxonomy" id="593133"/>
    <lineage>
        <taxon>Bacteria</taxon>
        <taxon>Pseudomonadati</taxon>
        <taxon>Bacteroidota</taxon>
        <taxon>Flavobacteriia</taxon>
        <taxon>Flavobacteriales</taxon>
        <taxon>Flavobacteriaceae</taxon>
        <taxon>Lutibacter</taxon>
    </lineage>
</organism>
<reference evidence="2" key="1">
    <citation type="submission" date="2016-10" db="EMBL/GenBank/DDBJ databases">
        <authorList>
            <person name="Varghese N."/>
            <person name="Submissions S."/>
        </authorList>
    </citation>
    <scope>NUCLEOTIDE SEQUENCE [LARGE SCALE GENOMIC DNA]</scope>
    <source>
        <strain evidence="2">DSM 24450</strain>
    </source>
</reference>
<evidence type="ECO:0000313" key="2">
    <source>
        <dbReference type="Proteomes" id="UP000199312"/>
    </source>
</evidence>
<dbReference type="STRING" id="593133.SAMN04488006_2384"/>
<evidence type="ECO:0000313" key="1">
    <source>
        <dbReference type="EMBL" id="SFS63002.1"/>
    </source>
</evidence>
<sequence>METYYLNLIAKSYIKLTIENDDNLALFFFQKYNKRKDNRFYDKLTENIENLINNSYTKAKEPDLSGIPDEHRDDYIRVLKTKENYYFAAMDQYSDYCAEEGLPNNTPNWEICTDATKLTNALNNEYVKLKDPINIITPSKKISKKELILKKSKLEYLKSEAERASKVSSIDELDEIAAIETNPLKSQNSQLNNSTTIKIAVQNAFKFTLEINKTKEKQILSEEDYSRLVEWVTYFFENDYKVPYIDSPITELNIGITYIRFAFKELIDSLHSKKSRPKTFYELVSKCFSALSNDTEELIQQTSKPGGYDRLMKRNSY</sequence>
<dbReference type="OrthoDB" id="9974128at2"/>